<dbReference type="Proteomes" id="UP000236370">
    <property type="component" value="Unassembled WGS sequence"/>
</dbReference>
<evidence type="ECO:0000313" key="3">
    <source>
        <dbReference type="EMBL" id="PNI99239.1"/>
    </source>
</evidence>
<dbReference type="Gene3D" id="3.40.50.1580">
    <property type="entry name" value="Nucleoside phosphorylase domain"/>
    <property type="match status" value="1"/>
</dbReference>
<keyword evidence="1" id="KW-0328">Glycosyltransferase</keyword>
<dbReference type="SUPFAM" id="SSF53167">
    <property type="entry name" value="Purine and uridine phosphorylases"/>
    <property type="match status" value="1"/>
</dbReference>
<proteinExistence type="predicted"/>
<evidence type="ECO:0000313" key="4">
    <source>
        <dbReference type="Proteomes" id="UP000236370"/>
    </source>
</evidence>
<comment type="caution">
    <text evidence="3">The sequence shown here is derived from an EMBL/GenBank/DDBJ whole genome shotgun (WGS) entry which is preliminary data.</text>
</comment>
<reference evidence="3 4" key="1">
    <citation type="submission" date="2017-12" db="EMBL/GenBank/DDBJ databases">
        <title>High-resolution comparative analysis of great ape genomes.</title>
        <authorList>
            <person name="Pollen A."/>
            <person name="Hastie A."/>
            <person name="Hormozdiari F."/>
            <person name="Dougherty M."/>
            <person name="Liu R."/>
            <person name="Chaisson M."/>
            <person name="Hoppe E."/>
            <person name="Hill C."/>
            <person name="Pang A."/>
            <person name="Hillier L."/>
            <person name="Baker C."/>
            <person name="Armstrong J."/>
            <person name="Shendure J."/>
            <person name="Paten B."/>
            <person name="Wilson R."/>
            <person name="Chao H."/>
            <person name="Schneider V."/>
            <person name="Ventura M."/>
            <person name="Kronenberg Z."/>
            <person name="Murali S."/>
            <person name="Gordon D."/>
            <person name="Cantsilieris S."/>
            <person name="Munson K."/>
            <person name="Nelson B."/>
            <person name="Raja A."/>
            <person name="Underwood J."/>
            <person name="Diekhans M."/>
            <person name="Fiddes I."/>
            <person name="Haussler D."/>
            <person name="Eichler E."/>
        </authorList>
    </citation>
    <scope>NUCLEOTIDE SEQUENCE [LARGE SCALE GENOMIC DNA]</scope>
    <source>
        <strain evidence="3">Yerkes chimp pedigree #C0471</strain>
    </source>
</reference>
<protein>
    <submittedName>
        <fullName evidence="3">MTAP isoform 5</fullName>
    </submittedName>
</protein>
<name>A0A2J8QSJ3_PANTR</name>
<sequence length="50" mass="5238">MASGTTTTAVKIGIIGGTGLDDPEILEGRTEKYVDTPFGKVNIQLVETSI</sequence>
<dbReference type="SMR" id="A0A2J8QSJ3"/>
<accession>A0A2J8QSJ3</accession>
<dbReference type="PANTHER" id="PTHR42679:SF2">
    <property type="entry name" value="S-METHYL-5'-THIOADENOSINE PHOSPHORYLASE"/>
    <property type="match status" value="1"/>
</dbReference>
<organism evidence="3 4">
    <name type="scientific">Pan troglodytes</name>
    <name type="common">Chimpanzee</name>
    <dbReference type="NCBI Taxonomy" id="9598"/>
    <lineage>
        <taxon>Eukaryota</taxon>
        <taxon>Metazoa</taxon>
        <taxon>Chordata</taxon>
        <taxon>Craniata</taxon>
        <taxon>Vertebrata</taxon>
        <taxon>Euteleostomi</taxon>
        <taxon>Mammalia</taxon>
        <taxon>Eutheria</taxon>
        <taxon>Euarchontoglires</taxon>
        <taxon>Primates</taxon>
        <taxon>Haplorrhini</taxon>
        <taxon>Catarrhini</taxon>
        <taxon>Hominidae</taxon>
        <taxon>Pan</taxon>
    </lineage>
</organism>
<dbReference type="EMBL" id="NBAG03000018">
    <property type="protein sequence ID" value="PNI99239.1"/>
    <property type="molecule type" value="Genomic_DNA"/>
</dbReference>
<keyword evidence="2" id="KW-0808">Transferase</keyword>
<evidence type="ECO:0000256" key="1">
    <source>
        <dbReference type="ARBA" id="ARBA00022676"/>
    </source>
</evidence>
<dbReference type="GO" id="GO:0017061">
    <property type="term" value="F:S-methyl-5-thioadenosine phosphorylase activity"/>
    <property type="evidence" value="ECO:0007669"/>
    <property type="project" value="InterPro"/>
</dbReference>
<evidence type="ECO:0000256" key="2">
    <source>
        <dbReference type="ARBA" id="ARBA00022679"/>
    </source>
</evidence>
<dbReference type="InterPro" id="IPR010044">
    <property type="entry name" value="MTAP"/>
</dbReference>
<dbReference type="PANTHER" id="PTHR42679">
    <property type="entry name" value="S-METHYL-5'-THIOADENOSINE PHOSPHORYLASE"/>
    <property type="match status" value="1"/>
</dbReference>
<dbReference type="AlphaFoldDB" id="A0A2J8QSJ3"/>
<dbReference type="InterPro" id="IPR035994">
    <property type="entry name" value="Nucleoside_phosphorylase_sf"/>
</dbReference>
<gene>
    <name evidence="3" type="ORF">CK820_G0014542</name>
</gene>
<dbReference type="GO" id="GO:0009116">
    <property type="term" value="P:nucleoside metabolic process"/>
    <property type="evidence" value="ECO:0007669"/>
    <property type="project" value="InterPro"/>
</dbReference>